<dbReference type="SUPFAM" id="SSF64518">
    <property type="entry name" value="Phase 1 flagellin"/>
    <property type="match status" value="1"/>
</dbReference>
<reference evidence="7 8" key="1">
    <citation type="submission" date="2018-01" db="EMBL/GenBank/DDBJ databases">
        <authorList>
            <person name="Gaut B.S."/>
            <person name="Morton B.R."/>
            <person name="Clegg M.T."/>
            <person name="Duvall M.R."/>
        </authorList>
    </citation>
    <scope>NUCLEOTIDE SEQUENCE [LARGE SCALE GENOMIC DNA]</scope>
    <source>
        <strain evidence="7">GP69</strain>
    </source>
</reference>
<keyword evidence="7" id="KW-0966">Cell projection</keyword>
<evidence type="ECO:0000256" key="4">
    <source>
        <dbReference type="RuleBase" id="RU362073"/>
    </source>
</evidence>
<keyword evidence="7" id="KW-0282">Flagellum</keyword>
<keyword evidence="8" id="KW-1185">Reference proteome</keyword>
<dbReference type="EMBL" id="OFSM01000001">
    <property type="protein sequence ID" value="SOY27460.1"/>
    <property type="molecule type" value="Genomic_DNA"/>
</dbReference>
<evidence type="ECO:0000259" key="6">
    <source>
        <dbReference type="Pfam" id="PF00700"/>
    </source>
</evidence>
<comment type="subcellular location">
    <subcellularLocation>
        <location evidence="4">Secreted</location>
    </subcellularLocation>
    <subcellularLocation>
        <location evidence="4">Bacterial flagellum</location>
    </subcellularLocation>
</comment>
<evidence type="ECO:0000313" key="8">
    <source>
        <dbReference type="Proteomes" id="UP000236311"/>
    </source>
</evidence>
<keyword evidence="7" id="KW-0969">Cilium</keyword>
<dbReference type="Pfam" id="PF00669">
    <property type="entry name" value="Flagellin_N"/>
    <property type="match status" value="1"/>
</dbReference>
<dbReference type="AlphaFoldDB" id="A0A2K4ZAI4"/>
<dbReference type="GO" id="GO:0005576">
    <property type="term" value="C:extracellular region"/>
    <property type="evidence" value="ECO:0007669"/>
    <property type="project" value="UniProtKB-SubCell"/>
</dbReference>
<proteinExistence type="inferred from homology"/>
<dbReference type="PRINTS" id="PR00207">
    <property type="entry name" value="FLAGELLIN"/>
</dbReference>
<feature type="domain" description="Flagellin N-terminal" evidence="5">
    <location>
        <begin position="3"/>
        <end position="139"/>
    </location>
</feature>
<dbReference type="RefSeq" id="WP_103237588.1">
    <property type="nucleotide sequence ID" value="NZ_JANJZD010000008.1"/>
</dbReference>
<dbReference type="PANTHER" id="PTHR42792">
    <property type="entry name" value="FLAGELLIN"/>
    <property type="match status" value="1"/>
</dbReference>
<evidence type="ECO:0000256" key="2">
    <source>
        <dbReference type="ARBA" id="ARBA00020110"/>
    </source>
</evidence>
<dbReference type="Proteomes" id="UP000236311">
    <property type="component" value="Unassembled WGS sequence"/>
</dbReference>
<evidence type="ECO:0000256" key="1">
    <source>
        <dbReference type="ARBA" id="ARBA00005709"/>
    </source>
</evidence>
<evidence type="ECO:0000313" key="7">
    <source>
        <dbReference type="EMBL" id="SOY27460.1"/>
    </source>
</evidence>
<dbReference type="InterPro" id="IPR046358">
    <property type="entry name" value="Flagellin_C"/>
</dbReference>
<dbReference type="Gene3D" id="6.10.10.10">
    <property type="entry name" value="Flagellar export chaperone, C-terminal domain"/>
    <property type="match status" value="1"/>
</dbReference>
<dbReference type="Pfam" id="PF00700">
    <property type="entry name" value="Flagellin_C"/>
    <property type="match status" value="1"/>
</dbReference>
<evidence type="ECO:0000256" key="3">
    <source>
        <dbReference type="ARBA" id="ARBA00023143"/>
    </source>
</evidence>
<dbReference type="InterPro" id="IPR042187">
    <property type="entry name" value="Flagellin_C_sub2"/>
</dbReference>
<keyword evidence="3 4" id="KW-0975">Bacterial flagellum</keyword>
<comment type="similarity">
    <text evidence="1 4">Belongs to the bacterial flagellin family.</text>
</comment>
<comment type="function">
    <text evidence="4">Flagellin is the subunit protein which polymerizes to form the filaments of bacterial flagella.</text>
</comment>
<dbReference type="GO" id="GO:0009288">
    <property type="term" value="C:bacterial-type flagellum"/>
    <property type="evidence" value="ECO:0007669"/>
    <property type="project" value="UniProtKB-SubCell"/>
</dbReference>
<evidence type="ECO:0000259" key="5">
    <source>
        <dbReference type="Pfam" id="PF00669"/>
    </source>
</evidence>
<keyword evidence="4" id="KW-0964">Secreted</keyword>
<dbReference type="InterPro" id="IPR001492">
    <property type="entry name" value="Flagellin"/>
</dbReference>
<name>A0A2K4ZAI4_9FIRM</name>
<dbReference type="PANTHER" id="PTHR42792:SF2">
    <property type="entry name" value="FLAGELLIN"/>
    <property type="match status" value="1"/>
</dbReference>
<dbReference type="GO" id="GO:0005198">
    <property type="term" value="F:structural molecule activity"/>
    <property type="evidence" value="ECO:0007669"/>
    <property type="project" value="UniProtKB-UniRule"/>
</dbReference>
<protein>
    <recommendedName>
        <fullName evidence="2 4">Flagellin</fullName>
    </recommendedName>
</protein>
<organism evidence="7 8">
    <name type="scientific">Acetatifactor muris</name>
    <dbReference type="NCBI Taxonomy" id="879566"/>
    <lineage>
        <taxon>Bacteria</taxon>
        <taxon>Bacillati</taxon>
        <taxon>Bacillota</taxon>
        <taxon>Clostridia</taxon>
        <taxon>Lachnospirales</taxon>
        <taxon>Lachnospiraceae</taxon>
        <taxon>Acetatifactor</taxon>
    </lineage>
</organism>
<accession>A0A2K4ZAI4</accession>
<dbReference type="InterPro" id="IPR001029">
    <property type="entry name" value="Flagellin_N"/>
</dbReference>
<dbReference type="Gene3D" id="3.30.70.2120">
    <property type="match status" value="1"/>
</dbReference>
<sequence>MRINYNVSAMLTNNALANNDNLLSQSLQRLSTGLKINSAKDNPAGMAMAKRMNAQLESLSVANNNASDGVSIMEIADGAMSEMSEMLQRLNELAIKSANGLEADADRSVIQKEVNQLTDEINRVAETTEFNGQRLLNGEFSLKGYVNGNLDVKVSSYTKEVSAGIYKIDSLVIEENPLPADESERYKVTMNLGGTDNGGFPKGATASIKDNLVTIQGVNGFELTLDLTGKINKEIDAGTFPGAPIAISDLEVNVTGIGAMKLQIGANEGQILEVDIPEISLREMGIEDLDVSTQESATEAIDRIDGAVHFLSSVRGHLGAYQNRLESTISTLDVSYENMTAAYSRIMDVDMAEEMTNYTTYQVMTQAATSMLAQANERPSQVLQLLQ</sequence>
<dbReference type="Gene3D" id="1.20.1330.10">
    <property type="entry name" value="f41 fragment of flagellin, N-terminal domain"/>
    <property type="match status" value="1"/>
</dbReference>
<feature type="domain" description="Flagellin C-terminal" evidence="6">
    <location>
        <begin position="301"/>
        <end position="386"/>
    </location>
</feature>
<dbReference type="OrthoDB" id="9796789at2"/>
<gene>
    <name evidence="7" type="primary">flaB_1</name>
    <name evidence="7" type="ORF">AMURIS_00164</name>
</gene>